<keyword evidence="1" id="KW-0812">Transmembrane</keyword>
<dbReference type="EMBL" id="FNNZ01000014">
    <property type="protein sequence ID" value="SDX11980.1"/>
    <property type="molecule type" value="Genomic_DNA"/>
</dbReference>
<keyword evidence="1" id="KW-1133">Transmembrane helix</keyword>
<proteinExistence type="predicted"/>
<evidence type="ECO:0000313" key="2">
    <source>
        <dbReference type="EMBL" id="SDX11980.1"/>
    </source>
</evidence>
<organism evidence="2 3">
    <name type="scientific">Thiocapsa roseopersicina</name>
    <dbReference type="NCBI Taxonomy" id="1058"/>
    <lineage>
        <taxon>Bacteria</taxon>
        <taxon>Pseudomonadati</taxon>
        <taxon>Pseudomonadota</taxon>
        <taxon>Gammaproteobacteria</taxon>
        <taxon>Chromatiales</taxon>
        <taxon>Chromatiaceae</taxon>
        <taxon>Thiocapsa</taxon>
    </lineage>
</organism>
<dbReference type="InterPro" id="IPR013362">
    <property type="entry name" value="Pilus_4_PilV"/>
</dbReference>
<evidence type="ECO:0000313" key="3">
    <source>
        <dbReference type="Proteomes" id="UP000198816"/>
    </source>
</evidence>
<sequence>MPIMTSPFRQYGVTLIETLITMVIVSVGLLSIAALQLKSVQYASESYHRSVATVLAGDLVERLWAGICTLPDNAESVAEDWETSIIATDPTPLPGWVHQDGGPLSEIDGIYTINIEWTERLGSNDDQEIDGKTASFEHHAVLPTLPGCNP</sequence>
<protein>
    <submittedName>
        <fullName evidence="2">Type IV pilus assembly protein PilV</fullName>
    </submittedName>
</protein>
<dbReference type="RefSeq" id="WP_093033934.1">
    <property type="nucleotide sequence ID" value="NZ_FNNZ01000014.1"/>
</dbReference>
<dbReference type="NCBIfam" id="TIGR02523">
    <property type="entry name" value="type_IV_pilV"/>
    <property type="match status" value="1"/>
</dbReference>
<gene>
    <name evidence="2" type="ORF">SAMN05421783_114114</name>
</gene>
<dbReference type="OrthoDB" id="5768437at2"/>
<dbReference type="Pfam" id="PF07963">
    <property type="entry name" value="N_methyl"/>
    <property type="match status" value="1"/>
</dbReference>
<accession>A0A1H2Z3J2</accession>
<reference evidence="3" key="1">
    <citation type="submission" date="2016-10" db="EMBL/GenBank/DDBJ databases">
        <authorList>
            <person name="Varghese N."/>
            <person name="Submissions S."/>
        </authorList>
    </citation>
    <scope>NUCLEOTIDE SEQUENCE [LARGE SCALE GENOMIC DNA]</scope>
    <source>
        <strain evidence="3">DSM 217</strain>
    </source>
</reference>
<dbReference type="AlphaFoldDB" id="A0A1H2Z3J2"/>
<feature type="transmembrane region" description="Helical" evidence="1">
    <location>
        <begin position="12"/>
        <end position="35"/>
    </location>
</feature>
<name>A0A1H2Z3J2_THIRO</name>
<evidence type="ECO:0000256" key="1">
    <source>
        <dbReference type="SAM" id="Phobius"/>
    </source>
</evidence>
<dbReference type="STRING" id="1058.SAMN05421783_114114"/>
<dbReference type="InterPro" id="IPR012902">
    <property type="entry name" value="N_methyl_site"/>
</dbReference>
<dbReference type="Proteomes" id="UP000198816">
    <property type="component" value="Unassembled WGS sequence"/>
</dbReference>
<dbReference type="NCBIfam" id="TIGR02532">
    <property type="entry name" value="IV_pilin_GFxxxE"/>
    <property type="match status" value="1"/>
</dbReference>
<keyword evidence="1" id="KW-0472">Membrane</keyword>
<keyword evidence="3" id="KW-1185">Reference proteome</keyword>